<accession>A0A1G6PD84</accession>
<dbReference type="AlphaFoldDB" id="A0A1G6PD84"/>
<sequence length="262" mass="29918">MSVLYPRLLGDAARELHRQYQHAPIAELQERHSLRHPSAVFAATGGRRVTAEELQRLRDDILVVAARAGFPDESRRQDRMTFDVEVAQLLHQRCGLVAAEASVRPMWAFLALVLLPDVSYWRYPRPPGDRVLGTDITRHVWGRLWWRAHLLALPQVHERYRLLETFGEAAFDQMYARRKSIGGSRALVRAIADVWPAVDRGRISERAMLIDVLKRLSRWGAVVDFESLDDDELRRQVLEAVTESAVLLGAQAQDAGPRHRRA</sequence>
<evidence type="ECO:0000313" key="1">
    <source>
        <dbReference type="EMBL" id="SDC78019.1"/>
    </source>
</evidence>
<evidence type="ECO:0000313" key="2">
    <source>
        <dbReference type="Proteomes" id="UP000199416"/>
    </source>
</evidence>
<organism evidence="1 2">
    <name type="scientific">Geodermatophilus telluris</name>
    <dbReference type="NCBI Taxonomy" id="1190417"/>
    <lineage>
        <taxon>Bacteria</taxon>
        <taxon>Bacillati</taxon>
        <taxon>Actinomycetota</taxon>
        <taxon>Actinomycetes</taxon>
        <taxon>Geodermatophilales</taxon>
        <taxon>Geodermatophilaceae</taxon>
        <taxon>Geodermatophilus</taxon>
    </lineage>
</organism>
<dbReference type="RefSeq" id="WP_091366170.1">
    <property type="nucleotide sequence ID" value="NZ_FMZF01000003.1"/>
</dbReference>
<dbReference type="STRING" id="1190417.SAMN05660690_2518"/>
<keyword evidence="2" id="KW-1185">Reference proteome</keyword>
<name>A0A1G6PD84_9ACTN</name>
<dbReference type="Pfam" id="PF19866">
    <property type="entry name" value="DUF6339"/>
    <property type="match status" value="1"/>
</dbReference>
<dbReference type="OrthoDB" id="9813719at2"/>
<dbReference type="EMBL" id="FMZF01000003">
    <property type="protein sequence ID" value="SDC78019.1"/>
    <property type="molecule type" value="Genomic_DNA"/>
</dbReference>
<proteinExistence type="predicted"/>
<dbReference type="Proteomes" id="UP000199416">
    <property type="component" value="Unassembled WGS sequence"/>
</dbReference>
<reference evidence="2" key="1">
    <citation type="submission" date="2016-10" db="EMBL/GenBank/DDBJ databases">
        <authorList>
            <person name="Varghese N."/>
            <person name="Submissions S."/>
        </authorList>
    </citation>
    <scope>NUCLEOTIDE SEQUENCE [LARGE SCALE GENOMIC DNA]</scope>
    <source>
        <strain evidence="2">DSM 45421</strain>
    </source>
</reference>
<gene>
    <name evidence="1" type="ORF">SAMN05660690_2518</name>
</gene>
<dbReference type="InterPro" id="IPR045920">
    <property type="entry name" value="DUF6339"/>
</dbReference>
<protein>
    <submittedName>
        <fullName evidence="1">Uncharacterized protein</fullName>
    </submittedName>
</protein>